<dbReference type="AlphaFoldDB" id="A0A0H3B7Q1"/>
<feature type="transmembrane region" description="Helical" evidence="1">
    <location>
        <begin position="88"/>
        <end position="107"/>
    </location>
</feature>
<dbReference type="PATRIC" id="fig|502800.11.peg.4389"/>
<proteinExistence type="predicted"/>
<keyword evidence="1" id="KW-0812">Transmembrane</keyword>
<evidence type="ECO:0008006" key="3">
    <source>
        <dbReference type="Google" id="ProtNLM"/>
    </source>
</evidence>
<keyword evidence="1" id="KW-1133">Transmembrane helix</keyword>
<reference evidence="2" key="1">
    <citation type="submission" date="2008-02" db="EMBL/GenBank/DDBJ databases">
        <title>Complete sequence of Yersinia pseudotuberculosis YPIII.</title>
        <authorList>
            <consortium name="US DOE Joint Genome Institute"/>
            <person name="Challacombe J.F."/>
            <person name="Bruce D."/>
            <person name="Detter J.C."/>
            <person name="Green L."/>
            <person name="Land M."/>
            <person name="Munk C."/>
            <person name="Lindler L.E."/>
            <person name="Nikolich M.P."/>
            <person name="Brettin T."/>
        </authorList>
    </citation>
    <scope>NUCLEOTIDE SEQUENCE</scope>
    <source>
        <strain evidence="2">YPIII</strain>
    </source>
</reference>
<keyword evidence="1" id="KW-0472">Membrane</keyword>
<dbReference type="EMBL" id="CP000950">
    <property type="protein sequence ID" value="ACA69904.1"/>
    <property type="molecule type" value="Genomic_DNA"/>
</dbReference>
<dbReference type="KEGG" id="ypy:YPK_3637"/>
<evidence type="ECO:0000256" key="1">
    <source>
        <dbReference type="SAM" id="Phobius"/>
    </source>
</evidence>
<protein>
    <recommendedName>
        <fullName evidence="3">Major facilitator superfamily permease</fullName>
    </recommendedName>
</protein>
<accession>A0A0H3B7Q1</accession>
<feature type="transmembrane region" description="Helical" evidence="1">
    <location>
        <begin position="64"/>
        <end position="81"/>
    </location>
</feature>
<dbReference type="RefSeq" id="WP_012304617.1">
    <property type="nucleotide sequence ID" value="NZ_CP009792.1"/>
</dbReference>
<feature type="transmembrane region" description="Helical" evidence="1">
    <location>
        <begin position="6"/>
        <end position="26"/>
    </location>
</feature>
<gene>
    <name evidence="2" type="ordered locus">YPK_3637</name>
</gene>
<sequence precursor="true">MILVMIIIIIIIWVGIIMITSTFAAYRSWGITGLLSRGMSSGWGILLPFTLLPVLGWVDISIGQLRILIVVAMLATVSMLYHVRLRHFLLLPSCLALLGGLVALMLMHGGVS</sequence>
<evidence type="ECO:0000313" key="2">
    <source>
        <dbReference type="EMBL" id="ACA69904.1"/>
    </source>
</evidence>
<dbReference type="InterPro" id="IPR009885">
    <property type="entry name" value="DUF1435"/>
</dbReference>
<feature type="transmembrane region" description="Helical" evidence="1">
    <location>
        <begin position="38"/>
        <end position="58"/>
    </location>
</feature>
<dbReference type="Pfam" id="PF07256">
    <property type="entry name" value="DUF1435"/>
    <property type="match status" value="1"/>
</dbReference>
<name>A0A0H3B7Q1_YERPY</name>
<organism evidence="2">
    <name type="scientific">Yersinia pseudotuberculosis serotype O:3 (strain YPIII)</name>
    <dbReference type="NCBI Taxonomy" id="502800"/>
    <lineage>
        <taxon>Bacteria</taxon>
        <taxon>Pseudomonadati</taxon>
        <taxon>Pseudomonadota</taxon>
        <taxon>Gammaproteobacteria</taxon>
        <taxon>Enterobacterales</taxon>
        <taxon>Yersiniaceae</taxon>
        <taxon>Yersinia</taxon>
    </lineage>
</organism>